<evidence type="ECO:0000256" key="2">
    <source>
        <dbReference type="ARBA" id="ARBA00022692"/>
    </source>
</evidence>
<reference evidence="9" key="1">
    <citation type="submission" date="2020-11" db="EMBL/GenBank/DDBJ databases">
        <authorList>
            <consortium name="DOE Joint Genome Institute"/>
            <person name="Ahrendt S."/>
            <person name="Riley R."/>
            <person name="Andreopoulos W."/>
            <person name="Labutti K."/>
            <person name="Pangilinan J."/>
            <person name="Ruiz-Duenas F.J."/>
            <person name="Barrasa J.M."/>
            <person name="Sanchez-Garcia M."/>
            <person name="Camarero S."/>
            <person name="Miyauchi S."/>
            <person name="Serrano A."/>
            <person name="Linde D."/>
            <person name="Babiker R."/>
            <person name="Drula E."/>
            <person name="Ayuso-Fernandez I."/>
            <person name="Pacheco R."/>
            <person name="Padilla G."/>
            <person name="Ferreira P."/>
            <person name="Barriuso J."/>
            <person name="Kellner H."/>
            <person name="Castanera R."/>
            <person name="Alfaro M."/>
            <person name="Ramirez L."/>
            <person name="Pisabarro A.G."/>
            <person name="Kuo A."/>
            <person name="Tritt A."/>
            <person name="Lipzen A."/>
            <person name="He G."/>
            <person name="Yan M."/>
            <person name="Ng V."/>
            <person name="Cullen D."/>
            <person name="Martin F."/>
            <person name="Rosso M.-N."/>
            <person name="Henrissat B."/>
            <person name="Hibbett D."/>
            <person name="Martinez A.T."/>
            <person name="Grigoriev I.V."/>
        </authorList>
    </citation>
    <scope>NUCLEOTIDE SEQUENCE</scope>
    <source>
        <strain evidence="9">CIRM-BRFM 674</strain>
    </source>
</reference>
<dbReference type="AlphaFoldDB" id="A0A9P5YQ54"/>
<protein>
    <recommendedName>
        <fullName evidence="8">Rhodopsin domain-containing protein</fullName>
    </recommendedName>
</protein>
<keyword evidence="4 7" id="KW-0472">Membrane</keyword>
<feature type="domain" description="Rhodopsin" evidence="8">
    <location>
        <begin position="29"/>
        <end position="215"/>
    </location>
</feature>
<comment type="subcellular location">
    <subcellularLocation>
        <location evidence="1">Membrane</location>
        <topology evidence="1">Multi-pass membrane protein</topology>
    </subcellularLocation>
</comment>
<dbReference type="PANTHER" id="PTHR33048:SF47">
    <property type="entry name" value="INTEGRAL MEMBRANE PROTEIN-RELATED"/>
    <property type="match status" value="1"/>
</dbReference>
<dbReference type="InterPro" id="IPR052337">
    <property type="entry name" value="SAT4-like"/>
</dbReference>
<feature type="transmembrane region" description="Helical" evidence="7">
    <location>
        <begin position="241"/>
        <end position="257"/>
    </location>
</feature>
<dbReference type="EMBL" id="MU155445">
    <property type="protein sequence ID" value="KAF9473419.1"/>
    <property type="molecule type" value="Genomic_DNA"/>
</dbReference>
<evidence type="ECO:0000313" key="10">
    <source>
        <dbReference type="Proteomes" id="UP000807469"/>
    </source>
</evidence>
<comment type="caution">
    <text evidence="9">The sequence shown here is derived from an EMBL/GenBank/DDBJ whole genome shotgun (WGS) entry which is preliminary data.</text>
</comment>
<dbReference type="Pfam" id="PF20684">
    <property type="entry name" value="Fung_rhodopsin"/>
    <property type="match status" value="1"/>
</dbReference>
<feature type="transmembrane region" description="Helical" evidence="7">
    <location>
        <begin position="117"/>
        <end position="138"/>
    </location>
</feature>
<name>A0A9P5YQ54_9AGAR</name>
<dbReference type="OrthoDB" id="3229610at2759"/>
<feature type="transmembrane region" description="Helical" evidence="7">
    <location>
        <begin position="158"/>
        <end position="185"/>
    </location>
</feature>
<dbReference type="PANTHER" id="PTHR33048">
    <property type="entry name" value="PTH11-LIKE INTEGRAL MEMBRANE PROTEIN (AFU_ORTHOLOGUE AFUA_5G11245)"/>
    <property type="match status" value="1"/>
</dbReference>
<sequence>MLKLAFGVNLGLDIFVTLLHVTVIGFTCLRVHYRKRTHRLWWDDFTAALAVLIDCGYVTILWFSYSSPGSILHSRPSHVARYWLLLELFFIVIWLSRISIALAIARVFPAGESTRKFAIGMAAIFAAFFAVIIIYFSLLCSKKDAISITSSGSAQCNWTNALRVIITSANLLSDAFLVAVPLYKLWRVRLPKRQRRLILGGFAASIMTTVPTVGCAIFQFAPSSWDPARQDIRLKLTYFESGNAIMASNLLVIITYFDTVRRRATEQSLVPQSAPETCQTRGSPPATHSNQVPPTAMLSTLYLTEISDADADYDRFSKETTEHRQRNSD</sequence>
<evidence type="ECO:0000256" key="3">
    <source>
        <dbReference type="ARBA" id="ARBA00022989"/>
    </source>
</evidence>
<keyword evidence="2 7" id="KW-0812">Transmembrane</keyword>
<feature type="region of interest" description="Disordered" evidence="6">
    <location>
        <begin position="268"/>
        <end position="293"/>
    </location>
</feature>
<feature type="transmembrane region" description="Helical" evidence="7">
    <location>
        <begin position="83"/>
        <end position="105"/>
    </location>
</feature>
<dbReference type="InterPro" id="IPR049326">
    <property type="entry name" value="Rhodopsin_dom_fungi"/>
</dbReference>
<evidence type="ECO:0000256" key="6">
    <source>
        <dbReference type="SAM" id="MobiDB-lite"/>
    </source>
</evidence>
<evidence type="ECO:0000256" key="7">
    <source>
        <dbReference type="SAM" id="Phobius"/>
    </source>
</evidence>
<gene>
    <name evidence="9" type="ORF">BDN70DRAFT_385383</name>
</gene>
<keyword evidence="3 7" id="KW-1133">Transmembrane helix</keyword>
<feature type="transmembrane region" description="Helical" evidence="7">
    <location>
        <begin position="197"/>
        <end position="221"/>
    </location>
</feature>
<evidence type="ECO:0000256" key="1">
    <source>
        <dbReference type="ARBA" id="ARBA00004141"/>
    </source>
</evidence>
<accession>A0A9P5YQ54</accession>
<evidence type="ECO:0000256" key="5">
    <source>
        <dbReference type="ARBA" id="ARBA00038359"/>
    </source>
</evidence>
<comment type="similarity">
    <text evidence="5">Belongs to the SAT4 family.</text>
</comment>
<feature type="transmembrane region" description="Helical" evidence="7">
    <location>
        <begin position="12"/>
        <end position="33"/>
    </location>
</feature>
<evidence type="ECO:0000256" key="4">
    <source>
        <dbReference type="ARBA" id="ARBA00023136"/>
    </source>
</evidence>
<dbReference type="Proteomes" id="UP000807469">
    <property type="component" value="Unassembled WGS sequence"/>
</dbReference>
<feature type="transmembrane region" description="Helical" evidence="7">
    <location>
        <begin position="45"/>
        <end position="63"/>
    </location>
</feature>
<proteinExistence type="inferred from homology"/>
<keyword evidence="10" id="KW-1185">Reference proteome</keyword>
<evidence type="ECO:0000259" key="8">
    <source>
        <dbReference type="Pfam" id="PF20684"/>
    </source>
</evidence>
<dbReference type="GO" id="GO:0016020">
    <property type="term" value="C:membrane"/>
    <property type="evidence" value="ECO:0007669"/>
    <property type="project" value="UniProtKB-SubCell"/>
</dbReference>
<organism evidence="9 10">
    <name type="scientific">Pholiota conissans</name>
    <dbReference type="NCBI Taxonomy" id="109636"/>
    <lineage>
        <taxon>Eukaryota</taxon>
        <taxon>Fungi</taxon>
        <taxon>Dikarya</taxon>
        <taxon>Basidiomycota</taxon>
        <taxon>Agaricomycotina</taxon>
        <taxon>Agaricomycetes</taxon>
        <taxon>Agaricomycetidae</taxon>
        <taxon>Agaricales</taxon>
        <taxon>Agaricineae</taxon>
        <taxon>Strophariaceae</taxon>
        <taxon>Pholiota</taxon>
    </lineage>
</organism>
<evidence type="ECO:0000313" key="9">
    <source>
        <dbReference type="EMBL" id="KAF9473419.1"/>
    </source>
</evidence>